<dbReference type="Proteomes" id="UP000319927">
    <property type="component" value="Unassembled WGS sequence"/>
</dbReference>
<dbReference type="AlphaFoldDB" id="A0A561WWD0"/>
<comment type="caution">
    <text evidence="1">The sequence shown here is derived from an EMBL/GenBank/DDBJ whole genome shotgun (WGS) entry which is preliminary data.</text>
</comment>
<accession>A0A561WWD0</accession>
<keyword evidence="2" id="KW-1185">Reference proteome</keyword>
<organism evidence="1 2">
    <name type="scientific">Micromonospora palomenae</name>
    <dbReference type="NCBI Taxonomy" id="1461247"/>
    <lineage>
        <taxon>Bacteria</taxon>
        <taxon>Bacillati</taxon>
        <taxon>Actinomycetota</taxon>
        <taxon>Actinomycetes</taxon>
        <taxon>Micromonosporales</taxon>
        <taxon>Micromonosporaceae</taxon>
        <taxon>Micromonospora</taxon>
    </lineage>
</organism>
<dbReference type="OrthoDB" id="3427887at2"/>
<dbReference type="RefSeq" id="WP_154937140.1">
    <property type="nucleotide sequence ID" value="NZ_VIXA01000001.1"/>
</dbReference>
<evidence type="ECO:0000313" key="2">
    <source>
        <dbReference type="Proteomes" id="UP000319927"/>
    </source>
</evidence>
<proteinExistence type="predicted"/>
<name>A0A561WWD0_9ACTN</name>
<dbReference type="EMBL" id="VIXA01000001">
    <property type="protein sequence ID" value="TWG28175.1"/>
    <property type="molecule type" value="Genomic_DNA"/>
</dbReference>
<gene>
    <name evidence="1" type="ORF">FHX75_111326</name>
</gene>
<protein>
    <submittedName>
        <fullName evidence="1">Uncharacterized protein</fullName>
    </submittedName>
</protein>
<reference evidence="1 2" key="1">
    <citation type="submission" date="2019-06" db="EMBL/GenBank/DDBJ databases">
        <title>Sequencing the genomes of 1000 actinobacteria strains.</title>
        <authorList>
            <person name="Klenk H.-P."/>
        </authorList>
    </citation>
    <scope>NUCLEOTIDE SEQUENCE [LARGE SCALE GENOMIC DNA]</scope>
    <source>
        <strain evidence="1 2">DSM 102131</strain>
    </source>
</reference>
<evidence type="ECO:0000313" key="1">
    <source>
        <dbReference type="EMBL" id="TWG28175.1"/>
    </source>
</evidence>
<sequence>MSENLHPVRRVSVGDLSADIDEELAPIIEVIWHLGLTTWSCCQNAGESNADWPEQLPHMAPVIAAQVGWAYIDFPIDDGLAFLTALAQAGPRDAFYLRMTHWAAPDSWHVSARPMDRATFDQSRESQFELRLLLIRFPSCDREEMLRRLTAYGAGRLTPPGPIDRSSMTARHLA</sequence>